<keyword evidence="1" id="KW-0472">Membrane</keyword>
<accession>B3QRY9</accession>
<proteinExistence type="predicted"/>
<evidence type="ECO:0000313" key="2">
    <source>
        <dbReference type="EMBL" id="ACF12474.1"/>
    </source>
</evidence>
<evidence type="ECO:0000313" key="3">
    <source>
        <dbReference type="Proteomes" id="UP000001208"/>
    </source>
</evidence>
<dbReference type="Pfam" id="PF03647">
    <property type="entry name" value="Tmemb_14"/>
    <property type="match status" value="1"/>
</dbReference>
<organism evidence="2 3">
    <name type="scientific">Chloroherpeton thalassium (strain ATCC 35110 / GB-78)</name>
    <dbReference type="NCBI Taxonomy" id="517418"/>
    <lineage>
        <taxon>Bacteria</taxon>
        <taxon>Pseudomonadati</taxon>
        <taxon>Chlorobiota</taxon>
        <taxon>Chlorobiia</taxon>
        <taxon>Chlorobiales</taxon>
        <taxon>Chloroherpetonaceae</taxon>
        <taxon>Chloroherpeton</taxon>
    </lineage>
</organism>
<evidence type="ECO:0000256" key="1">
    <source>
        <dbReference type="SAM" id="Phobius"/>
    </source>
</evidence>
<feature type="transmembrane region" description="Helical" evidence="1">
    <location>
        <begin position="5"/>
        <end position="22"/>
    </location>
</feature>
<gene>
    <name evidence="2" type="ordered locus">Ctha_0002</name>
</gene>
<protein>
    <recommendedName>
        <fullName evidence="4">Transmembrane protein</fullName>
    </recommendedName>
</protein>
<keyword evidence="3" id="KW-1185">Reference proteome</keyword>
<keyword evidence="1" id="KW-0812">Transmembrane</keyword>
<dbReference type="HOGENOM" id="CLU_2092445_0_0_10"/>
<dbReference type="STRING" id="517418.Ctha_0002"/>
<dbReference type="AlphaFoldDB" id="B3QRY9"/>
<dbReference type="KEGG" id="cts:Ctha_0002"/>
<feature type="transmembrane region" description="Helical" evidence="1">
    <location>
        <begin position="53"/>
        <end position="74"/>
    </location>
</feature>
<dbReference type="Proteomes" id="UP000001208">
    <property type="component" value="Chromosome"/>
</dbReference>
<evidence type="ECO:0008006" key="4">
    <source>
        <dbReference type="Google" id="ProtNLM"/>
    </source>
</evidence>
<dbReference type="GO" id="GO:0016020">
    <property type="term" value="C:membrane"/>
    <property type="evidence" value="ECO:0007669"/>
    <property type="project" value="InterPro"/>
</dbReference>
<dbReference type="eggNOG" id="ENOG502ZT1A">
    <property type="taxonomic scope" value="Bacteria"/>
</dbReference>
<name>B3QRY9_CHLT3</name>
<reference evidence="2 3" key="1">
    <citation type="submission" date="2008-06" db="EMBL/GenBank/DDBJ databases">
        <title>Complete sequence of Chloroherpeton thalassium ATCC 35110.</title>
        <authorList>
            <consortium name="US DOE Joint Genome Institute"/>
            <person name="Lucas S."/>
            <person name="Copeland A."/>
            <person name="Lapidus A."/>
            <person name="Glavina del Rio T."/>
            <person name="Dalin E."/>
            <person name="Tice H."/>
            <person name="Bruce D."/>
            <person name="Goodwin L."/>
            <person name="Pitluck S."/>
            <person name="Schmutz J."/>
            <person name="Larimer F."/>
            <person name="Land M."/>
            <person name="Hauser L."/>
            <person name="Kyrpides N."/>
            <person name="Mikhailova N."/>
            <person name="Liu Z."/>
            <person name="Li T."/>
            <person name="Zhao F."/>
            <person name="Overmann J."/>
            <person name="Bryant D.A."/>
            <person name="Richardson P."/>
        </authorList>
    </citation>
    <scope>NUCLEOTIDE SEQUENCE [LARGE SCALE GENOMIC DNA]</scope>
    <source>
        <strain evidence="3">ATCC 35110 / GB-78</strain>
    </source>
</reference>
<dbReference type="RefSeq" id="WP_012498558.1">
    <property type="nucleotide sequence ID" value="NC_011026.1"/>
</dbReference>
<feature type="transmembrane region" description="Helical" evidence="1">
    <location>
        <begin position="28"/>
        <end position="46"/>
    </location>
</feature>
<dbReference type="InterPro" id="IPR005349">
    <property type="entry name" value="TMEM14"/>
</dbReference>
<feature type="transmembrane region" description="Helical" evidence="1">
    <location>
        <begin position="86"/>
        <end position="105"/>
    </location>
</feature>
<keyword evidence="1" id="KW-1133">Transmembrane helix</keyword>
<dbReference type="EMBL" id="CP001100">
    <property type="protein sequence ID" value="ACF12474.1"/>
    <property type="molecule type" value="Genomic_DNA"/>
</dbReference>
<sequence>MNTIIFAYGIVMIILGISGWMLSGSPTSLIGTLMGVLVILGAKLSGTQSWAKFLVLVPALLIVLSLGARLPGYFSLGTNGEISMNVVFIQLFMWVISVAALIYYFTVFKASDAPKA</sequence>